<dbReference type="PANTHER" id="PTHR43537">
    <property type="entry name" value="TRANSCRIPTIONAL REGULATOR, GNTR FAMILY"/>
    <property type="match status" value="1"/>
</dbReference>
<dbReference type="SUPFAM" id="SSF46785">
    <property type="entry name" value="Winged helix' DNA-binding domain"/>
    <property type="match status" value="1"/>
</dbReference>
<evidence type="ECO:0000259" key="4">
    <source>
        <dbReference type="PROSITE" id="PS50949"/>
    </source>
</evidence>
<organism evidence="5 6">
    <name type="scientific">Agrococcus baldri</name>
    <dbReference type="NCBI Taxonomy" id="153730"/>
    <lineage>
        <taxon>Bacteria</taxon>
        <taxon>Bacillati</taxon>
        <taxon>Actinomycetota</taxon>
        <taxon>Actinomycetes</taxon>
        <taxon>Micrococcales</taxon>
        <taxon>Microbacteriaceae</taxon>
        <taxon>Agrococcus</taxon>
    </lineage>
</organism>
<dbReference type="AlphaFoldDB" id="A0AA87UYU9"/>
<evidence type="ECO:0000313" key="6">
    <source>
        <dbReference type="Proteomes" id="UP000321749"/>
    </source>
</evidence>
<accession>A0AA87UYU9</accession>
<dbReference type="Gene3D" id="1.10.10.10">
    <property type="entry name" value="Winged helix-like DNA-binding domain superfamily/Winged helix DNA-binding domain"/>
    <property type="match status" value="1"/>
</dbReference>
<dbReference type="Pfam" id="PF07729">
    <property type="entry name" value="FCD"/>
    <property type="match status" value="1"/>
</dbReference>
<comment type="caution">
    <text evidence="5">The sequence shown here is derived from an EMBL/GenBank/DDBJ whole genome shotgun (WGS) entry which is preliminary data.</text>
</comment>
<proteinExistence type="predicted"/>
<dbReference type="Proteomes" id="UP000321749">
    <property type="component" value="Unassembled WGS sequence"/>
</dbReference>
<feature type="domain" description="HTH gntR-type" evidence="4">
    <location>
        <begin position="10"/>
        <end position="77"/>
    </location>
</feature>
<dbReference type="PANTHER" id="PTHR43537:SF24">
    <property type="entry name" value="GLUCONATE OPERON TRANSCRIPTIONAL REPRESSOR"/>
    <property type="match status" value="1"/>
</dbReference>
<evidence type="ECO:0000256" key="3">
    <source>
        <dbReference type="ARBA" id="ARBA00023163"/>
    </source>
</evidence>
<gene>
    <name evidence="5" type="ORF">ABA31_30130</name>
</gene>
<dbReference type="GO" id="GO:0003677">
    <property type="term" value="F:DNA binding"/>
    <property type="evidence" value="ECO:0007669"/>
    <property type="project" value="UniProtKB-KW"/>
</dbReference>
<dbReference type="InterPro" id="IPR008920">
    <property type="entry name" value="TF_FadR/GntR_C"/>
</dbReference>
<evidence type="ECO:0000313" key="5">
    <source>
        <dbReference type="EMBL" id="GEK81662.1"/>
    </source>
</evidence>
<dbReference type="Pfam" id="PF00392">
    <property type="entry name" value="GntR"/>
    <property type="match status" value="1"/>
</dbReference>
<dbReference type="EMBL" id="BJUU01000038">
    <property type="protein sequence ID" value="GEK81662.1"/>
    <property type="molecule type" value="Genomic_DNA"/>
</dbReference>
<dbReference type="SMART" id="SM00345">
    <property type="entry name" value="HTH_GNTR"/>
    <property type="match status" value="1"/>
</dbReference>
<sequence>MSQITTRPRPQLGDEAASYVRDQITSGTLAAGTHVRPEAVASELGISSTPAREALQALRSEGFLNLAPRRGFTVARITGDDIRDMFLVQSWVAGELAARAATRGGSEAAQRMTAIHEELTAAAGRGDLTGLEEQNHLFHREINLASNAPRLAWVIQLVSRYAPSRFYATIDGWPQTTVDDHSGILDAIRAGDAERARDAMQQHVLRAGEQLARHIDARLSAEPGESLPA</sequence>
<dbReference type="GO" id="GO:0003700">
    <property type="term" value="F:DNA-binding transcription factor activity"/>
    <property type="evidence" value="ECO:0007669"/>
    <property type="project" value="InterPro"/>
</dbReference>
<keyword evidence="2" id="KW-0238">DNA-binding</keyword>
<protein>
    <submittedName>
        <fullName evidence="5">GntR family transcriptional regulator</fullName>
    </submittedName>
</protein>
<reference evidence="5 6" key="1">
    <citation type="submission" date="2019-07" db="EMBL/GenBank/DDBJ databases">
        <title>Whole genome shotgun sequence of Agrococcus baldri NBRC 103055.</title>
        <authorList>
            <person name="Hosoyama A."/>
            <person name="Uohara A."/>
            <person name="Ohji S."/>
            <person name="Ichikawa N."/>
        </authorList>
    </citation>
    <scope>NUCLEOTIDE SEQUENCE [LARGE SCALE GENOMIC DNA]</scope>
    <source>
        <strain evidence="5 6">NBRC 103055</strain>
    </source>
</reference>
<keyword evidence="3" id="KW-0804">Transcription</keyword>
<dbReference type="RefSeq" id="WP_146797665.1">
    <property type="nucleotide sequence ID" value="NZ_BJUU01000038.1"/>
</dbReference>
<dbReference type="InterPro" id="IPR011711">
    <property type="entry name" value="GntR_C"/>
</dbReference>
<keyword evidence="6" id="KW-1185">Reference proteome</keyword>
<dbReference type="InterPro" id="IPR000524">
    <property type="entry name" value="Tscrpt_reg_HTH_GntR"/>
</dbReference>
<name>A0AA87UYU9_9MICO</name>
<dbReference type="InterPro" id="IPR036388">
    <property type="entry name" value="WH-like_DNA-bd_sf"/>
</dbReference>
<dbReference type="SMART" id="SM00895">
    <property type="entry name" value="FCD"/>
    <property type="match status" value="1"/>
</dbReference>
<evidence type="ECO:0000256" key="2">
    <source>
        <dbReference type="ARBA" id="ARBA00023125"/>
    </source>
</evidence>
<dbReference type="SUPFAM" id="SSF48008">
    <property type="entry name" value="GntR ligand-binding domain-like"/>
    <property type="match status" value="1"/>
</dbReference>
<dbReference type="PROSITE" id="PS50949">
    <property type="entry name" value="HTH_GNTR"/>
    <property type="match status" value="1"/>
</dbReference>
<dbReference type="InterPro" id="IPR036390">
    <property type="entry name" value="WH_DNA-bd_sf"/>
</dbReference>
<evidence type="ECO:0000256" key="1">
    <source>
        <dbReference type="ARBA" id="ARBA00023015"/>
    </source>
</evidence>
<keyword evidence="1" id="KW-0805">Transcription regulation</keyword>
<dbReference type="Gene3D" id="1.20.120.530">
    <property type="entry name" value="GntR ligand-binding domain-like"/>
    <property type="match status" value="1"/>
</dbReference>